<dbReference type="InterPro" id="IPR043132">
    <property type="entry name" value="BCAT-like_C"/>
</dbReference>
<dbReference type="RefSeq" id="WP_069994374.1">
    <property type="nucleotide sequence ID" value="NZ_FMPG01000001.1"/>
</dbReference>
<keyword evidence="3" id="KW-1185">Reference proteome</keyword>
<dbReference type="EMBL" id="FMPG01000001">
    <property type="protein sequence ID" value="SCS38334.1"/>
    <property type="molecule type" value="Genomic_DNA"/>
</dbReference>
<reference evidence="2 4" key="1">
    <citation type="submission" date="2016-09" db="EMBL/GenBank/DDBJ databases">
        <authorList>
            <consortium name="Pathogen Informatics"/>
        </authorList>
    </citation>
    <scope>NUCLEOTIDE SEQUENCE [LARGE SCALE GENOMIC DNA]</scope>
    <source>
        <strain evidence="2 4">82B</strain>
    </source>
</reference>
<dbReference type="AlphaFoldDB" id="A0A1D4HMH1"/>
<dbReference type="InterPro" id="IPR043131">
    <property type="entry name" value="BCAT-like_N"/>
</dbReference>
<protein>
    <submittedName>
        <fullName evidence="2">Para-aminobenzoate synthetase component</fullName>
    </submittedName>
</protein>
<dbReference type="Proteomes" id="UP000095412">
    <property type="component" value="Unassembled WGS sequence"/>
</dbReference>
<dbReference type="EMBL" id="FMPI01000001">
    <property type="protein sequence ID" value="SCS28386.1"/>
    <property type="molecule type" value="Genomic_DNA"/>
</dbReference>
<evidence type="ECO:0000313" key="2">
    <source>
        <dbReference type="EMBL" id="SCS38334.1"/>
    </source>
</evidence>
<evidence type="ECO:0000313" key="3">
    <source>
        <dbReference type="Proteomes" id="UP000095412"/>
    </source>
</evidence>
<dbReference type="Pfam" id="PF01063">
    <property type="entry name" value="Aminotran_4"/>
    <property type="match status" value="1"/>
</dbReference>
<accession>A0A1D4HMH1</accession>
<evidence type="ECO:0000313" key="4">
    <source>
        <dbReference type="Proteomes" id="UP000095768"/>
    </source>
</evidence>
<evidence type="ECO:0000313" key="1">
    <source>
        <dbReference type="EMBL" id="SCS28386.1"/>
    </source>
</evidence>
<sequence length="202" mass="23862">MQLFETIRLDEGDFPRLSYHKSRMMRSAEALGFIFNEQQWTQCIETVLREHNTGKYRVKLLLNKDGTMDTVIAEMTDKQRFTAKLQQVVSQVNQHYIINKTSERAHLMHNYQTDLVLLYNEDGKILEFDIGNVMIKEKGQYFTPKYQEDFLRGCMRQEMLDQGKLFLKDYDVNELKSKLNSGEAQLFLINSLREVAEVEIYL</sequence>
<dbReference type="OrthoDB" id="2407490at2"/>
<dbReference type="Gene3D" id="3.30.470.10">
    <property type="match status" value="1"/>
</dbReference>
<dbReference type="GO" id="GO:0003824">
    <property type="term" value="F:catalytic activity"/>
    <property type="evidence" value="ECO:0007669"/>
    <property type="project" value="InterPro"/>
</dbReference>
<dbReference type="Proteomes" id="UP000095768">
    <property type="component" value="Unassembled WGS sequence"/>
</dbReference>
<dbReference type="InterPro" id="IPR036038">
    <property type="entry name" value="Aminotransferase-like"/>
</dbReference>
<proteinExistence type="predicted"/>
<reference evidence="1 3" key="2">
    <citation type="submission" date="2016-09" db="EMBL/GenBank/DDBJ databases">
        <authorList>
            <consortium name="Pathogen Informatics"/>
            <person name="Sun Q."/>
            <person name="Inoue M."/>
        </authorList>
    </citation>
    <scope>NUCLEOTIDE SEQUENCE [LARGE SCALE GENOMIC DNA]</scope>
    <source>
        <strain evidence="1 3">82C</strain>
    </source>
</reference>
<organism evidence="2 4">
    <name type="scientific">Staphylococcus caeli</name>
    <dbReference type="NCBI Taxonomy" id="2201815"/>
    <lineage>
        <taxon>Bacteria</taxon>
        <taxon>Bacillati</taxon>
        <taxon>Bacillota</taxon>
        <taxon>Bacilli</taxon>
        <taxon>Bacillales</taxon>
        <taxon>Staphylococcaceae</taxon>
        <taxon>Staphylococcus</taxon>
    </lineage>
</organism>
<name>A0A1D4HMH1_9STAP</name>
<dbReference type="InterPro" id="IPR001544">
    <property type="entry name" value="Aminotrans_IV"/>
</dbReference>
<dbReference type="SUPFAM" id="SSF56752">
    <property type="entry name" value="D-aminoacid aminotransferase-like PLP-dependent enzymes"/>
    <property type="match status" value="1"/>
</dbReference>
<gene>
    <name evidence="2" type="ORF">SAMEA2297795_00398</name>
    <name evidence="1" type="ORF">SAMEA2297796_00227</name>
</gene>
<dbReference type="Gene3D" id="3.20.10.10">
    <property type="entry name" value="D-amino Acid Aminotransferase, subunit A, domain 2"/>
    <property type="match status" value="1"/>
</dbReference>